<dbReference type="InterPro" id="IPR026591">
    <property type="entry name" value="Sirtuin_cat_small_dom_sf"/>
</dbReference>
<keyword evidence="3" id="KW-0520">NAD</keyword>
<sequence length="245" mass="27435">MNQYQKAAALIKNSKHTTVFTGAGVSVESGVPPFRGENGLWNEYDPKILDLRNFYKSPEASWVIIKEIFYDYFGKAEPNKAHQVIARLEKDGHLETVITQNIDNLHQEAGSQNVLEFHGNSRFLICNECGKRYKLTKELLSELPPKCKTCGEVLKPDFVFFGEAIPEEEEKLSFAEAEKADLFILIGTTGEIQPASLIPVVAKSKGAKILEINIEKSNFTDDITDLFIQAKATEALAKIESEFYA</sequence>
<organism evidence="6 7">
    <name type="scientific">Halanaerobium praevalens (strain ATCC 33744 / DSM 2228 / GSL)</name>
    <dbReference type="NCBI Taxonomy" id="572479"/>
    <lineage>
        <taxon>Bacteria</taxon>
        <taxon>Bacillati</taxon>
        <taxon>Bacillota</taxon>
        <taxon>Clostridia</taxon>
        <taxon>Halanaerobiales</taxon>
        <taxon>Halanaerobiaceae</taxon>
        <taxon>Halanaerobium</taxon>
    </lineage>
</organism>
<dbReference type="OrthoDB" id="9800582at2"/>
<dbReference type="PANTHER" id="PTHR11085:SF10">
    <property type="entry name" value="NAD-DEPENDENT PROTEIN DEACYLASE SIRTUIN-5, MITOCHONDRIAL-RELATED"/>
    <property type="match status" value="1"/>
</dbReference>
<evidence type="ECO:0000256" key="3">
    <source>
        <dbReference type="ARBA" id="ARBA00023027"/>
    </source>
</evidence>
<dbReference type="GO" id="GO:0070403">
    <property type="term" value="F:NAD+ binding"/>
    <property type="evidence" value="ECO:0007669"/>
    <property type="project" value="InterPro"/>
</dbReference>
<dbReference type="CDD" id="cd01407">
    <property type="entry name" value="SIR2-fam"/>
    <property type="match status" value="1"/>
</dbReference>
<evidence type="ECO:0000259" key="5">
    <source>
        <dbReference type="PROSITE" id="PS50305"/>
    </source>
</evidence>
<dbReference type="PROSITE" id="PS50305">
    <property type="entry name" value="SIRTUIN"/>
    <property type="match status" value="1"/>
</dbReference>
<dbReference type="eggNOG" id="COG0846">
    <property type="taxonomic scope" value="Bacteria"/>
</dbReference>
<dbReference type="EC" id="2.3.1.286" evidence="1"/>
<dbReference type="AlphaFoldDB" id="E3DLY4"/>
<dbReference type="InterPro" id="IPR029035">
    <property type="entry name" value="DHS-like_NAD/FAD-binding_dom"/>
</dbReference>
<dbReference type="InterPro" id="IPR050134">
    <property type="entry name" value="NAD-dep_sirtuin_deacylases"/>
</dbReference>
<dbReference type="HOGENOM" id="CLU_023643_3_1_9"/>
<reference evidence="7" key="1">
    <citation type="submission" date="2010-10" db="EMBL/GenBank/DDBJ databases">
        <title>The complete genome of Halanaerobium praevalens DSM 2228.</title>
        <authorList>
            <consortium name="US DOE Joint Genome Institute (JGI-PGF)"/>
            <person name="Lucas S."/>
            <person name="Copeland A."/>
            <person name="Lapidus A."/>
            <person name="Glavina del Rio T."/>
            <person name="Dalin E."/>
            <person name="Tice H."/>
            <person name="Bruce D."/>
            <person name="Goodwin L."/>
            <person name="Pitluck S."/>
            <person name="Kyrpides N."/>
            <person name="Mavromatis K."/>
            <person name="Ivanova N."/>
            <person name="Ovchinnikova G."/>
            <person name="Chertkov O."/>
            <person name="Detter J.C."/>
            <person name="Han C."/>
            <person name="Larimer F."/>
            <person name="Land M."/>
            <person name="Hauser L."/>
            <person name="Markowitz V."/>
            <person name="Cheng J.-F."/>
            <person name="Hugenholtz P."/>
            <person name="Woyke T."/>
            <person name="Wu D."/>
            <person name="Tindall B."/>
            <person name="Pomrenke H.G."/>
            <person name="Brambilla E."/>
            <person name="Klenk H.-P."/>
            <person name="Eisen J.A."/>
        </authorList>
    </citation>
    <scope>NUCLEOTIDE SEQUENCE [LARGE SCALE GENOMIC DNA]</scope>
    <source>
        <strain evidence="7">ATCC 33744 / DSM 2228 / GSL</strain>
    </source>
</reference>
<evidence type="ECO:0000256" key="1">
    <source>
        <dbReference type="ARBA" id="ARBA00012928"/>
    </source>
</evidence>
<dbReference type="Pfam" id="PF02146">
    <property type="entry name" value="SIR2"/>
    <property type="match status" value="1"/>
</dbReference>
<keyword evidence="7" id="KW-1185">Reference proteome</keyword>
<dbReference type="PATRIC" id="fig|572479.3.peg.88"/>
<dbReference type="GO" id="GO:0017136">
    <property type="term" value="F:histone deacetylase activity, NAD-dependent"/>
    <property type="evidence" value="ECO:0007669"/>
    <property type="project" value="TreeGrafter"/>
</dbReference>
<evidence type="ECO:0000313" key="7">
    <source>
        <dbReference type="Proteomes" id="UP000006866"/>
    </source>
</evidence>
<gene>
    <name evidence="6" type="ordered locus">Hprae_0084</name>
</gene>
<dbReference type="PANTHER" id="PTHR11085">
    <property type="entry name" value="NAD-DEPENDENT PROTEIN DEACYLASE SIRTUIN-5, MITOCHONDRIAL-RELATED"/>
    <property type="match status" value="1"/>
</dbReference>
<dbReference type="InterPro" id="IPR003000">
    <property type="entry name" value="Sirtuin"/>
</dbReference>
<dbReference type="Gene3D" id="3.30.1600.10">
    <property type="entry name" value="SIR2/SIRT2 'Small Domain"/>
    <property type="match status" value="1"/>
</dbReference>
<feature type="binding site" evidence="4">
    <location>
        <position position="147"/>
    </location>
    <ligand>
        <name>Zn(2+)</name>
        <dbReference type="ChEBI" id="CHEBI:29105"/>
    </ligand>
</feature>
<reference evidence="6 7" key="2">
    <citation type="journal article" date="2011" name="Stand. Genomic Sci.">
        <title>Complete genome sequence of the extremely halophilic Halanaerobium praevalens type strain (GSL).</title>
        <authorList>
            <person name="Ivanova N."/>
            <person name="Sikorski J."/>
            <person name="Chertkov O."/>
            <person name="Nolan M."/>
            <person name="Lucas S."/>
            <person name="Hammon N."/>
            <person name="Deshpande S."/>
            <person name="Cheng J.F."/>
            <person name="Tapia R."/>
            <person name="Han C."/>
            <person name="Goodwin L."/>
            <person name="Pitluck S."/>
            <person name="Huntemann M."/>
            <person name="Liolios K."/>
            <person name="Pagani I."/>
            <person name="Mavromatis K."/>
            <person name="Ovchinikova G."/>
            <person name="Pati A."/>
            <person name="Chen A."/>
            <person name="Palaniappan K."/>
            <person name="Land M."/>
            <person name="Hauser L."/>
            <person name="Brambilla E.M."/>
            <person name="Kannan K.P."/>
            <person name="Rohde M."/>
            <person name="Tindall B.J."/>
            <person name="Goker M."/>
            <person name="Detter J.C."/>
            <person name="Woyke T."/>
            <person name="Bristow J."/>
            <person name="Eisen J.A."/>
            <person name="Markowitz V."/>
            <person name="Hugenholtz P."/>
            <person name="Kyrpides N.C."/>
            <person name="Klenk H.P."/>
            <person name="Lapidus A."/>
        </authorList>
    </citation>
    <scope>NUCLEOTIDE SEQUENCE [LARGE SCALE GENOMIC DNA]</scope>
    <source>
        <strain evidence="7">ATCC 33744 / DSM 2228 / GSL</strain>
    </source>
</reference>
<dbReference type="KEGG" id="hpk:Hprae_0084"/>
<dbReference type="SUPFAM" id="SSF52467">
    <property type="entry name" value="DHS-like NAD/FAD-binding domain"/>
    <property type="match status" value="1"/>
</dbReference>
<dbReference type="InterPro" id="IPR026590">
    <property type="entry name" value="Ssirtuin_cat_dom"/>
</dbReference>
<dbReference type="GO" id="GO:0046872">
    <property type="term" value="F:metal ion binding"/>
    <property type="evidence" value="ECO:0007669"/>
    <property type="project" value="UniProtKB-KW"/>
</dbReference>
<keyword evidence="2" id="KW-0808">Transferase</keyword>
<name>E3DLY4_HALPG</name>
<evidence type="ECO:0000256" key="2">
    <source>
        <dbReference type="ARBA" id="ARBA00022679"/>
    </source>
</evidence>
<dbReference type="NCBIfam" id="NF001753">
    <property type="entry name" value="PRK00481.1-3"/>
    <property type="match status" value="1"/>
</dbReference>
<feature type="domain" description="Deacetylase sirtuin-type" evidence="5">
    <location>
        <begin position="1"/>
        <end position="245"/>
    </location>
</feature>
<feature type="active site" description="Proton acceptor" evidence="4">
    <location>
        <position position="118"/>
    </location>
</feature>
<dbReference type="Gene3D" id="3.40.50.1220">
    <property type="entry name" value="TPP-binding domain"/>
    <property type="match status" value="1"/>
</dbReference>
<keyword evidence="4" id="KW-0479">Metal-binding</keyword>
<evidence type="ECO:0000256" key="4">
    <source>
        <dbReference type="PROSITE-ProRule" id="PRU00236"/>
    </source>
</evidence>
<dbReference type="EMBL" id="CP002175">
    <property type="protein sequence ID" value="ADO76243.1"/>
    <property type="molecule type" value="Genomic_DNA"/>
</dbReference>
<protein>
    <recommendedName>
        <fullName evidence="1">protein acetyllysine N-acetyltransferase</fullName>
        <ecNumber evidence="1">2.3.1.286</ecNumber>
    </recommendedName>
</protein>
<proteinExistence type="predicted"/>
<dbReference type="STRING" id="572479.Hprae_0084"/>
<feature type="binding site" evidence="4">
    <location>
        <position position="150"/>
    </location>
    <ligand>
        <name>Zn(2+)</name>
        <dbReference type="ChEBI" id="CHEBI:29105"/>
    </ligand>
</feature>
<dbReference type="RefSeq" id="WP_014552278.1">
    <property type="nucleotide sequence ID" value="NC_017455.1"/>
</dbReference>
<dbReference type="Proteomes" id="UP000006866">
    <property type="component" value="Chromosome"/>
</dbReference>
<feature type="binding site" evidence="4">
    <location>
        <position position="126"/>
    </location>
    <ligand>
        <name>Zn(2+)</name>
        <dbReference type="ChEBI" id="CHEBI:29105"/>
    </ligand>
</feature>
<keyword evidence="4" id="KW-0862">Zinc</keyword>
<feature type="binding site" evidence="4">
    <location>
        <position position="129"/>
    </location>
    <ligand>
        <name>Zn(2+)</name>
        <dbReference type="ChEBI" id="CHEBI:29105"/>
    </ligand>
</feature>
<evidence type="ECO:0000313" key="6">
    <source>
        <dbReference type="EMBL" id="ADO76243.1"/>
    </source>
</evidence>
<accession>E3DLY4</accession>